<keyword evidence="5" id="KW-0032">Aminotransferase</keyword>
<dbReference type="AlphaFoldDB" id="A0A8A4TW09"/>
<protein>
    <submittedName>
        <fullName evidence="5">dTDP-4-amino-4,6-dideoxygalactose transaminase</fullName>
        <ecNumber evidence="5">2.6.1.59</ecNumber>
    </submittedName>
</protein>
<dbReference type="FunFam" id="3.40.640.10:FF:000037">
    <property type="entry name" value="dTDP-4-amino-4,6-dideoxygalactose transaminase"/>
    <property type="match status" value="1"/>
</dbReference>
<dbReference type="CDD" id="cd00616">
    <property type="entry name" value="AHBA_syn"/>
    <property type="match status" value="1"/>
</dbReference>
<keyword evidence="3 4" id="KW-0663">Pyridoxal phosphate</keyword>
<dbReference type="InterPro" id="IPR015424">
    <property type="entry name" value="PyrdxlP-dep_Trfase"/>
</dbReference>
<dbReference type="Gene3D" id="3.40.640.10">
    <property type="entry name" value="Type I PLP-dependent aspartate aminotransferase-like (Major domain)"/>
    <property type="match status" value="1"/>
</dbReference>
<feature type="modified residue" description="N6-(pyridoxal phosphate)lysine" evidence="3">
    <location>
        <position position="187"/>
    </location>
</feature>
<dbReference type="NCBIfam" id="NF008687">
    <property type="entry name" value="PRK11706.1"/>
    <property type="match status" value="1"/>
</dbReference>
<dbReference type="PANTHER" id="PTHR30244">
    <property type="entry name" value="TRANSAMINASE"/>
    <property type="match status" value="1"/>
</dbReference>
<dbReference type="GO" id="GO:0019180">
    <property type="term" value="F:dTDP-4-amino-4,6-dideoxygalactose transaminase activity"/>
    <property type="evidence" value="ECO:0007669"/>
    <property type="project" value="UniProtKB-EC"/>
</dbReference>
<evidence type="ECO:0000256" key="4">
    <source>
        <dbReference type="RuleBase" id="RU004508"/>
    </source>
</evidence>
<keyword evidence="5" id="KW-0808">Transferase</keyword>
<evidence type="ECO:0000256" key="1">
    <source>
        <dbReference type="ARBA" id="ARBA00037999"/>
    </source>
</evidence>
<sequence length="383" mass="42969">MSQAFPQIPFNKPFIVGKELYNIAQSVLNGHISGNGHYTRACSEFLSNLVGGAPVIMTPSCTAALEMALLILDIQPGDEVVLPSFTFVSTANAVVLRGGIPVFCDIREDTFNLDERLLDRCITPKTKAIMPVHYAGQNCDMEAVCGLAAEHGLSVVEDAAQGVGAYDRNRHLGSMGDMACFSFHETKNIMCGEGGALVINRAELQERAEIVQEKGTNRSQFFRGQVDKYTWMEIGSSYLPSELQMAFLYAQLELLEDVTRKRGKAYLVYENGLTDLERQGKLRRPIYLGHNRPNHHMYAVLCRSLAERSELISFLKARNIHAVFHYVPLHNSPAGLKFGKTPYPLTVTEDVADRLLRLPMYYEISEAEQNRVLEGMYDFYRDR</sequence>
<dbReference type="InterPro" id="IPR012749">
    <property type="entry name" value="WecE-like"/>
</dbReference>
<gene>
    <name evidence="5" type="primary">rffA</name>
    <name evidence="5" type="synonym">fcnA</name>
    <name evidence="5" type="synonym">wecE</name>
    <name evidence="5" type="ORF">J3U87_12965</name>
</gene>
<evidence type="ECO:0000313" key="6">
    <source>
        <dbReference type="Proteomes" id="UP000663929"/>
    </source>
</evidence>
<reference evidence="5" key="1">
    <citation type="submission" date="2021-03" db="EMBL/GenBank/DDBJ databases">
        <title>Acanthopleuribacteraceae sp. M133.</title>
        <authorList>
            <person name="Wang G."/>
        </authorList>
    </citation>
    <scope>NUCLEOTIDE SEQUENCE</scope>
    <source>
        <strain evidence="5">M133</strain>
    </source>
</reference>
<dbReference type="Proteomes" id="UP000663929">
    <property type="component" value="Chromosome"/>
</dbReference>
<dbReference type="EMBL" id="CP071793">
    <property type="protein sequence ID" value="QTD53358.1"/>
    <property type="molecule type" value="Genomic_DNA"/>
</dbReference>
<dbReference type="PANTHER" id="PTHR30244:SF34">
    <property type="entry name" value="DTDP-4-AMINO-4,6-DIDEOXYGALACTOSE TRANSAMINASE"/>
    <property type="match status" value="1"/>
</dbReference>
<dbReference type="Gene3D" id="3.90.1150.10">
    <property type="entry name" value="Aspartate Aminotransferase, domain 1"/>
    <property type="match status" value="1"/>
</dbReference>
<dbReference type="KEGG" id="scor:J3U87_12965"/>
<dbReference type="InterPro" id="IPR015421">
    <property type="entry name" value="PyrdxlP-dep_Trfase_major"/>
</dbReference>
<evidence type="ECO:0000313" key="5">
    <source>
        <dbReference type="EMBL" id="QTD53358.1"/>
    </source>
</evidence>
<dbReference type="RefSeq" id="WP_237383461.1">
    <property type="nucleotide sequence ID" value="NZ_CP071793.1"/>
</dbReference>
<dbReference type="InterPro" id="IPR000653">
    <property type="entry name" value="DegT/StrS_aminotransferase"/>
</dbReference>
<proteinExistence type="inferred from homology"/>
<feature type="active site" description="Proton acceptor" evidence="2">
    <location>
        <position position="187"/>
    </location>
</feature>
<dbReference type="InterPro" id="IPR015422">
    <property type="entry name" value="PyrdxlP-dep_Trfase_small"/>
</dbReference>
<dbReference type="GO" id="GO:0000271">
    <property type="term" value="P:polysaccharide biosynthetic process"/>
    <property type="evidence" value="ECO:0007669"/>
    <property type="project" value="TreeGrafter"/>
</dbReference>
<accession>A0A8A4TW09</accession>
<dbReference type="PIRSF" id="PIRSF000390">
    <property type="entry name" value="PLP_StrS"/>
    <property type="match status" value="1"/>
</dbReference>
<dbReference type="EC" id="2.6.1.59" evidence="5"/>
<comment type="similarity">
    <text evidence="1 4">Belongs to the DegT/DnrJ/EryC1 family.</text>
</comment>
<dbReference type="NCBIfam" id="TIGR02379">
    <property type="entry name" value="ECA_wecE"/>
    <property type="match status" value="1"/>
</dbReference>
<dbReference type="SUPFAM" id="SSF53383">
    <property type="entry name" value="PLP-dependent transferases"/>
    <property type="match status" value="1"/>
</dbReference>
<name>A0A8A4TW09_SULCO</name>
<dbReference type="Pfam" id="PF01041">
    <property type="entry name" value="DegT_DnrJ_EryC1"/>
    <property type="match status" value="1"/>
</dbReference>
<organism evidence="5 6">
    <name type="scientific">Sulfidibacter corallicola</name>
    <dbReference type="NCBI Taxonomy" id="2818388"/>
    <lineage>
        <taxon>Bacteria</taxon>
        <taxon>Pseudomonadati</taxon>
        <taxon>Acidobacteriota</taxon>
        <taxon>Holophagae</taxon>
        <taxon>Acanthopleuribacterales</taxon>
        <taxon>Acanthopleuribacteraceae</taxon>
        <taxon>Sulfidibacter</taxon>
    </lineage>
</organism>
<dbReference type="GO" id="GO:0030170">
    <property type="term" value="F:pyridoxal phosphate binding"/>
    <property type="evidence" value="ECO:0007669"/>
    <property type="project" value="TreeGrafter"/>
</dbReference>
<keyword evidence="6" id="KW-1185">Reference proteome</keyword>
<evidence type="ECO:0000256" key="3">
    <source>
        <dbReference type="PIRSR" id="PIRSR000390-2"/>
    </source>
</evidence>
<evidence type="ECO:0000256" key="2">
    <source>
        <dbReference type="PIRSR" id="PIRSR000390-1"/>
    </source>
</evidence>